<protein>
    <submittedName>
        <fullName evidence="1">Uncharacterized protein</fullName>
    </submittedName>
</protein>
<accession>A0A0E9VYZ4</accession>
<dbReference type="AlphaFoldDB" id="A0A0E9VYZ4"/>
<organism evidence="1">
    <name type="scientific">Anguilla anguilla</name>
    <name type="common">European freshwater eel</name>
    <name type="synonym">Muraena anguilla</name>
    <dbReference type="NCBI Taxonomy" id="7936"/>
    <lineage>
        <taxon>Eukaryota</taxon>
        <taxon>Metazoa</taxon>
        <taxon>Chordata</taxon>
        <taxon>Craniata</taxon>
        <taxon>Vertebrata</taxon>
        <taxon>Euteleostomi</taxon>
        <taxon>Actinopterygii</taxon>
        <taxon>Neopterygii</taxon>
        <taxon>Teleostei</taxon>
        <taxon>Anguilliformes</taxon>
        <taxon>Anguillidae</taxon>
        <taxon>Anguilla</taxon>
    </lineage>
</organism>
<reference evidence="1" key="1">
    <citation type="submission" date="2014-11" db="EMBL/GenBank/DDBJ databases">
        <authorList>
            <person name="Amaro Gonzalez C."/>
        </authorList>
    </citation>
    <scope>NUCLEOTIDE SEQUENCE</scope>
</reference>
<dbReference type="EMBL" id="GBXM01025306">
    <property type="protein sequence ID" value="JAH83271.1"/>
    <property type="molecule type" value="Transcribed_RNA"/>
</dbReference>
<sequence length="16" mass="1929">MSFKDICLLSRLYLLN</sequence>
<reference evidence="1" key="2">
    <citation type="journal article" date="2015" name="Fish Shellfish Immunol.">
        <title>Early steps in the European eel (Anguilla anguilla)-Vibrio vulnificus interaction in the gills: Role of the RtxA13 toxin.</title>
        <authorList>
            <person name="Callol A."/>
            <person name="Pajuelo D."/>
            <person name="Ebbesson L."/>
            <person name="Teles M."/>
            <person name="MacKenzie S."/>
            <person name="Amaro C."/>
        </authorList>
    </citation>
    <scope>NUCLEOTIDE SEQUENCE</scope>
</reference>
<evidence type="ECO:0000313" key="1">
    <source>
        <dbReference type="EMBL" id="JAH83271.1"/>
    </source>
</evidence>
<proteinExistence type="predicted"/>
<name>A0A0E9VYZ4_ANGAN</name>